<evidence type="ECO:0000313" key="6">
    <source>
        <dbReference type="EMBL" id="RLK55114.1"/>
    </source>
</evidence>
<sequence length="554" mass="59299">MPDVRVVVVVPGADGAGRAQVPGQDPVDVPDLAGWMADLERRHAPRWVLPSLDEAYPALLRAGVRLGRCHDLALVEAILLGFEERPGRPRNLAAAFARLRGATEPADPRPVARGEQPTLFEADRGTTPAGADPVLAAVEVLADQERRLAATAHPDRLRLLAAAESAGGLAAGEMTHHGLPWRVDVHMELLADLIGPRQAPGVRPAKLAALAERISAAFGGRPINPDSPPSIVKAFAREGIEVSSARAWVLREVEHPAVAPLLEYRELARLWVAHGWSWLDSWVADGRFRPEYVVGGVVSGRWATRGGAALQLPKSLRTAVRADPGWSLVVADASQLEPRVLGALSDDQRFAEVSSTDDLYTSLAADAFDGDRDRAKIAMLSAMYGGTSGEAGPLLAVLRKRFPVAVEYVEQAARAGESGRVVRSRLGRTSPPPSEAWHERTTASGDEETDRAGRQAARDWGRFTRNFVVQASAADWALTMLATLRRRLVGLAPEAGIVFFQHDEVMVHCPAEAASGVIAEVAGAAEEASGLVFPGSAVRFPLLTRAVESYADAK</sequence>
<comment type="caution">
    <text evidence="6">The sequence shown here is derived from an EMBL/GenBank/DDBJ whole genome shotgun (WGS) entry which is preliminary data.</text>
</comment>
<accession>A0A421AZB7</accession>
<dbReference type="GO" id="GO:0003677">
    <property type="term" value="F:DNA binding"/>
    <property type="evidence" value="ECO:0007669"/>
    <property type="project" value="InterPro"/>
</dbReference>
<evidence type="ECO:0000256" key="4">
    <source>
        <dbReference type="SAM" id="MobiDB-lite"/>
    </source>
</evidence>
<protein>
    <recommendedName>
        <fullName evidence="1">DNA-directed DNA polymerase</fullName>
        <ecNumber evidence="1">2.7.7.7</ecNumber>
    </recommendedName>
</protein>
<evidence type="ECO:0000313" key="7">
    <source>
        <dbReference type="Proteomes" id="UP000282454"/>
    </source>
</evidence>
<dbReference type="EMBL" id="RCDD01000004">
    <property type="protein sequence ID" value="RLK55114.1"/>
    <property type="molecule type" value="Genomic_DNA"/>
</dbReference>
<dbReference type="OrthoDB" id="4414061at2"/>
<dbReference type="Gene3D" id="1.10.150.20">
    <property type="entry name" value="5' to 3' exonuclease, C-terminal subdomain"/>
    <property type="match status" value="1"/>
</dbReference>
<gene>
    <name evidence="6" type="ORF">CLV68_4593</name>
</gene>
<dbReference type="AlphaFoldDB" id="A0A421AZB7"/>
<dbReference type="CDD" id="cd06444">
    <property type="entry name" value="DNA_pol_A"/>
    <property type="match status" value="1"/>
</dbReference>
<dbReference type="NCBIfam" id="NF011538">
    <property type="entry name" value="PRK14975.1-1"/>
    <property type="match status" value="1"/>
</dbReference>
<name>A0A421AZB7_9PSEU</name>
<dbReference type="GO" id="GO:0006261">
    <property type="term" value="P:DNA-templated DNA replication"/>
    <property type="evidence" value="ECO:0007669"/>
    <property type="project" value="InterPro"/>
</dbReference>
<evidence type="ECO:0000256" key="2">
    <source>
        <dbReference type="ARBA" id="ARBA00022705"/>
    </source>
</evidence>
<organism evidence="6 7">
    <name type="scientific">Actinokineospora cianjurensis</name>
    <dbReference type="NCBI Taxonomy" id="585224"/>
    <lineage>
        <taxon>Bacteria</taxon>
        <taxon>Bacillati</taxon>
        <taxon>Actinomycetota</taxon>
        <taxon>Actinomycetes</taxon>
        <taxon>Pseudonocardiales</taxon>
        <taxon>Pseudonocardiaceae</taxon>
        <taxon>Actinokineospora</taxon>
    </lineage>
</organism>
<dbReference type="Proteomes" id="UP000282454">
    <property type="component" value="Unassembled WGS sequence"/>
</dbReference>
<dbReference type="GO" id="GO:0003887">
    <property type="term" value="F:DNA-directed DNA polymerase activity"/>
    <property type="evidence" value="ECO:0007669"/>
    <property type="project" value="UniProtKB-EC"/>
</dbReference>
<dbReference type="Gene3D" id="3.30.70.370">
    <property type="match status" value="1"/>
</dbReference>
<dbReference type="EC" id="2.7.7.7" evidence="1"/>
<dbReference type="InterPro" id="IPR002298">
    <property type="entry name" value="DNA_polymerase_A"/>
</dbReference>
<reference evidence="6 7" key="1">
    <citation type="submission" date="2018-10" db="EMBL/GenBank/DDBJ databases">
        <title>Genomic Encyclopedia of Archaeal and Bacterial Type Strains, Phase II (KMG-II): from individual species to whole genera.</title>
        <authorList>
            <person name="Goeker M."/>
        </authorList>
    </citation>
    <scope>NUCLEOTIDE SEQUENCE [LARGE SCALE GENOMIC DNA]</scope>
    <source>
        <strain evidence="6 7">DSM 45657</strain>
    </source>
</reference>
<dbReference type="RefSeq" id="WP_121392954.1">
    <property type="nucleotide sequence ID" value="NZ_RCDD01000004.1"/>
</dbReference>
<feature type="domain" description="DNA-directed DNA polymerase family A palm" evidence="5">
    <location>
        <begin position="313"/>
        <end position="513"/>
    </location>
</feature>
<dbReference type="PANTHER" id="PTHR10133">
    <property type="entry name" value="DNA POLYMERASE I"/>
    <property type="match status" value="1"/>
</dbReference>
<dbReference type="InterPro" id="IPR043502">
    <property type="entry name" value="DNA/RNA_pol_sf"/>
</dbReference>
<evidence type="ECO:0000256" key="1">
    <source>
        <dbReference type="ARBA" id="ARBA00012417"/>
    </source>
</evidence>
<dbReference type="InterPro" id="IPR001098">
    <property type="entry name" value="DNA-dir_DNA_pol_A_palm_dom"/>
</dbReference>
<feature type="region of interest" description="Disordered" evidence="4">
    <location>
        <begin position="420"/>
        <end position="456"/>
    </location>
</feature>
<dbReference type="SMART" id="SM00482">
    <property type="entry name" value="POLAc"/>
    <property type="match status" value="1"/>
</dbReference>
<dbReference type="SUPFAM" id="SSF56672">
    <property type="entry name" value="DNA/RNA polymerases"/>
    <property type="match status" value="1"/>
</dbReference>
<keyword evidence="7" id="KW-1185">Reference proteome</keyword>
<dbReference type="PANTHER" id="PTHR10133:SF27">
    <property type="entry name" value="DNA POLYMERASE NU"/>
    <property type="match status" value="1"/>
</dbReference>
<dbReference type="Pfam" id="PF00476">
    <property type="entry name" value="DNA_pol_A"/>
    <property type="match status" value="1"/>
</dbReference>
<evidence type="ECO:0000259" key="5">
    <source>
        <dbReference type="SMART" id="SM00482"/>
    </source>
</evidence>
<evidence type="ECO:0000256" key="3">
    <source>
        <dbReference type="ARBA" id="ARBA00049244"/>
    </source>
</evidence>
<comment type="catalytic activity">
    <reaction evidence="3">
        <text>DNA(n) + a 2'-deoxyribonucleoside 5'-triphosphate = DNA(n+1) + diphosphate</text>
        <dbReference type="Rhea" id="RHEA:22508"/>
        <dbReference type="Rhea" id="RHEA-COMP:17339"/>
        <dbReference type="Rhea" id="RHEA-COMP:17340"/>
        <dbReference type="ChEBI" id="CHEBI:33019"/>
        <dbReference type="ChEBI" id="CHEBI:61560"/>
        <dbReference type="ChEBI" id="CHEBI:173112"/>
        <dbReference type="EC" id="2.7.7.7"/>
    </reaction>
</comment>
<keyword evidence="2" id="KW-0235">DNA replication</keyword>
<proteinExistence type="predicted"/>
<dbReference type="GO" id="GO:0006302">
    <property type="term" value="P:double-strand break repair"/>
    <property type="evidence" value="ECO:0007669"/>
    <property type="project" value="TreeGrafter"/>
</dbReference>